<dbReference type="EMBL" id="KB908833">
    <property type="protein sequence ID" value="EOA83247.1"/>
    <property type="molecule type" value="Genomic_DNA"/>
</dbReference>
<dbReference type="Proteomes" id="UP000016935">
    <property type="component" value="Unassembled WGS sequence"/>
</dbReference>
<name>R0K4I5_EXST2</name>
<keyword evidence="2" id="KW-1185">Reference proteome</keyword>
<dbReference type="SUPFAM" id="SSF81901">
    <property type="entry name" value="HCP-like"/>
    <property type="match status" value="1"/>
</dbReference>
<sequence length="455" mass="51550">MSVSRLGRRSARAFGQFETCLICQSHQYTESALNKHIAKLGPSIRQRQSFQFQSRNYAVKQRFDAPRARADVDERSRLGFYTLSNQQGVLKMEPRLAQSLYADFVAHKGKMDHGVNVLRLVKKYNVQLEHVSSLGIVTYKIPDIKDPVKRAQLPPSQHKTIAGLLLQGCAQAGDPLAIVHILTAVYLGSLGDESAQEIARLFPRHEIPNYRKTLESFEQKVLEKTTALWPQVLTLKGLFFEQEGQRLKAKESYSEAVKLSSLKFEPGASHPMQLPLIAPWNALGFLLKSEKTLDTQAEARTYFQKGALEGDDPLSYYELAAFEPRENEKWLRYTSKAAASGHKQAILDLIDFYSEVAKHDSPILQNDSIRKALSWLLGWKSGSAAALAREWLQVASNIGHKPSMLRLAEYYDSIGDHERAKEYLRQMLEVSNTANQREEWPQLVQLARRRLAGIM</sequence>
<dbReference type="Pfam" id="PF13181">
    <property type="entry name" value="TPR_8"/>
    <property type="match status" value="2"/>
</dbReference>
<dbReference type="eggNOG" id="ENOG502SDB9">
    <property type="taxonomic scope" value="Eukaryota"/>
</dbReference>
<proteinExistence type="predicted"/>
<dbReference type="OrthoDB" id="5379420at2759"/>
<dbReference type="GeneID" id="19406105"/>
<dbReference type="HOGENOM" id="CLU_719899_0_0_1"/>
<evidence type="ECO:0000313" key="2">
    <source>
        <dbReference type="Proteomes" id="UP000016935"/>
    </source>
</evidence>
<dbReference type="STRING" id="671987.R0K4I5"/>
<dbReference type="InterPro" id="IPR011990">
    <property type="entry name" value="TPR-like_helical_dom_sf"/>
</dbReference>
<dbReference type="InterPro" id="IPR019734">
    <property type="entry name" value="TPR_rpt"/>
</dbReference>
<protein>
    <submittedName>
        <fullName evidence="1">Uncharacterized protein</fullName>
    </submittedName>
</protein>
<dbReference type="Gene3D" id="1.25.40.10">
    <property type="entry name" value="Tetratricopeptide repeat domain"/>
    <property type="match status" value="1"/>
</dbReference>
<reference evidence="1 2" key="2">
    <citation type="journal article" date="2013" name="PLoS Genet.">
        <title>Comparative genome structure, secondary metabolite, and effector coding capacity across Cochliobolus pathogens.</title>
        <authorList>
            <person name="Condon B.J."/>
            <person name="Leng Y."/>
            <person name="Wu D."/>
            <person name="Bushley K.E."/>
            <person name="Ohm R.A."/>
            <person name="Otillar R."/>
            <person name="Martin J."/>
            <person name="Schackwitz W."/>
            <person name="Grimwood J."/>
            <person name="MohdZainudin N."/>
            <person name="Xue C."/>
            <person name="Wang R."/>
            <person name="Manning V.A."/>
            <person name="Dhillon B."/>
            <person name="Tu Z.J."/>
            <person name="Steffenson B.J."/>
            <person name="Salamov A."/>
            <person name="Sun H."/>
            <person name="Lowry S."/>
            <person name="LaButti K."/>
            <person name="Han J."/>
            <person name="Copeland A."/>
            <person name="Lindquist E."/>
            <person name="Barry K."/>
            <person name="Schmutz J."/>
            <person name="Baker S.E."/>
            <person name="Ciuffetti L.M."/>
            <person name="Grigoriev I.V."/>
            <person name="Zhong S."/>
            <person name="Turgeon B.G."/>
        </authorList>
    </citation>
    <scope>NUCLEOTIDE SEQUENCE [LARGE SCALE GENOMIC DNA]</scope>
    <source>
        <strain evidence="2">28A</strain>
    </source>
</reference>
<evidence type="ECO:0000313" key="1">
    <source>
        <dbReference type="EMBL" id="EOA83247.1"/>
    </source>
</evidence>
<dbReference type="RefSeq" id="XP_008029014.1">
    <property type="nucleotide sequence ID" value="XM_008030823.1"/>
</dbReference>
<reference evidence="1 2" key="1">
    <citation type="journal article" date="2012" name="PLoS Pathog.">
        <title>Diverse lifestyles and strategies of plant pathogenesis encoded in the genomes of eighteen Dothideomycetes fungi.</title>
        <authorList>
            <person name="Ohm R.A."/>
            <person name="Feau N."/>
            <person name="Henrissat B."/>
            <person name="Schoch C.L."/>
            <person name="Horwitz B.A."/>
            <person name="Barry K.W."/>
            <person name="Condon B.J."/>
            <person name="Copeland A.C."/>
            <person name="Dhillon B."/>
            <person name="Glaser F."/>
            <person name="Hesse C.N."/>
            <person name="Kosti I."/>
            <person name="LaButti K."/>
            <person name="Lindquist E.A."/>
            <person name="Lucas S."/>
            <person name="Salamov A.A."/>
            <person name="Bradshaw R.E."/>
            <person name="Ciuffetti L."/>
            <person name="Hamelin R.C."/>
            <person name="Kema G.H.J."/>
            <person name="Lawrence C."/>
            <person name="Scott J.A."/>
            <person name="Spatafora J.W."/>
            <person name="Turgeon B.G."/>
            <person name="de Wit P.J.G.M."/>
            <person name="Zhong S."/>
            <person name="Goodwin S.B."/>
            <person name="Grigoriev I.V."/>
        </authorList>
    </citation>
    <scope>NUCLEOTIDE SEQUENCE [LARGE SCALE GENOMIC DNA]</scope>
    <source>
        <strain evidence="2">28A</strain>
    </source>
</reference>
<gene>
    <name evidence="1" type="ORF">SETTUDRAFT_94419</name>
</gene>
<dbReference type="AlphaFoldDB" id="R0K4I5"/>
<organism evidence="1 2">
    <name type="scientific">Exserohilum turcicum (strain 28A)</name>
    <name type="common">Northern leaf blight fungus</name>
    <name type="synonym">Setosphaeria turcica</name>
    <dbReference type="NCBI Taxonomy" id="671987"/>
    <lineage>
        <taxon>Eukaryota</taxon>
        <taxon>Fungi</taxon>
        <taxon>Dikarya</taxon>
        <taxon>Ascomycota</taxon>
        <taxon>Pezizomycotina</taxon>
        <taxon>Dothideomycetes</taxon>
        <taxon>Pleosporomycetidae</taxon>
        <taxon>Pleosporales</taxon>
        <taxon>Pleosporineae</taxon>
        <taxon>Pleosporaceae</taxon>
        <taxon>Exserohilum</taxon>
    </lineage>
</organism>
<accession>R0K4I5</accession>